<dbReference type="Proteomes" id="UP000037069">
    <property type="component" value="Unassembled WGS sequence"/>
</dbReference>
<sequence length="175" mass="19425">MQKMDQMGKVELIEEVLLPNQQRTSNGREIRYLEYSSKALMHGPVRTNVQKLQPAFFIEEQRGDVDDTLFGDSCHNSTEAHIPTDEEDALLESVPNTQSSIIGKPDAEEQKAPPSIERPKLSGARHGHRGNRSDGSTPEKLNPSGAHEVKTANITASKSQPHSQQLYRDVAEIIS</sequence>
<reference evidence="2 3" key="1">
    <citation type="journal article" date="2015" name="Nat. Commun.">
        <title>Lucilia cuprina genome unlocks parasitic fly biology to underpin future interventions.</title>
        <authorList>
            <person name="Anstead C.A."/>
            <person name="Korhonen P.K."/>
            <person name="Young N.D."/>
            <person name="Hall R.S."/>
            <person name="Jex A.R."/>
            <person name="Murali S.C."/>
            <person name="Hughes D.S."/>
            <person name="Lee S.F."/>
            <person name="Perry T."/>
            <person name="Stroehlein A.J."/>
            <person name="Ansell B.R."/>
            <person name="Breugelmans B."/>
            <person name="Hofmann A."/>
            <person name="Qu J."/>
            <person name="Dugan S."/>
            <person name="Lee S.L."/>
            <person name="Chao H."/>
            <person name="Dinh H."/>
            <person name="Han Y."/>
            <person name="Doddapaneni H.V."/>
            <person name="Worley K.C."/>
            <person name="Muzny D.M."/>
            <person name="Ioannidis P."/>
            <person name="Waterhouse R.M."/>
            <person name="Zdobnov E.M."/>
            <person name="James P.J."/>
            <person name="Bagnall N.H."/>
            <person name="Kotze A.C."/>
            <person name="Gibbs R.A."/>
            <person name="Richards S."/>
            <person name="Batterham P."/>
            <person name="Gasser R.B."/>
        </authorList>
    </citation>
    <scope>NUCLEOTIDE SEQUENCE [LARGE SCALE GENOMIC DNA]</scope>
    <source>
        <strain evidence="2 3">LS</strain>
        <tissue evidence="2">Full body</tissue>
    </source>
</reference>
<evidence type="ECO:0000313" key="3">
    <source>
        <dbReference type="Proteomes" id="UP000037069"/>
    </source>
</evidence>
<keyword evidence="3" id="KW-1185">Reference proteome</keyword>
<accession>A0A0L0BU25</accession>
<dbReference type="EMBL" id="JRES01001456">
    <property type="protein sequence ID" value="KNC22719.1"/>
    <property type="molecule type" value="Genomic_DNA"/>
</dbReference>
<proteinExistence type="predicted"/>
<evidence type="ECO:0000256" key="1">
    <source>
        <dbReference type="SAM" id="MobiDB-lite"/>
    </source>
</evidence>
<dbReference type="AlphaFoldDB" id="A0A0L0BU25"/>
<evidence type="ECO:0000313" key="2">
    <source>
        <dbReference type="EMBL" id="KNC22719.1"/>
    </source>
</evidence>
<name>A0A0L0BU25_LUCCU</name>
<organism evidence="2 3">
    <name type="scientific">Lucilia cuprina</name>
    <name type="common">Green bottle fly</name>
    <name type="synonym">Australian sheep blowfly</name>
    <dbReference type="NCBI Taxonomy" id="7375"/>
    <lineage>
        <taxon>Eukaryota</taxon>
        <taxon>Metazoa</taxon>
        <taxon>Ecdysozoa</taxon>
        <taxon>Arthropoda</taxon>
        <taxon>Hexapoda</taxon>
        <taxon>Insecta</taxon>
        <taxon>Pterygota</taxon>
        <taxon>Neoptera</taxon>
        <taxon>Endopterygota</taxon>
        <taxon>Diptera</taxon>
        <taxon>Brachycera</taxon>
        <taxon>Muscomorpha</taxon>
        <taxon>Oestroidea</taxon>
        <taxon>Calliphoridae</taxon>
        <taxon>Luciliinae</taxon>
        <taxon>Lucilia</taxon>
    </lineage>
</organism>
<feature type="compositionally biased region" description="Polar residues" evidence="1">
    <location>
        <begin position="152"/>
        <end position="166"/>
    </location>
</feature>
<gene>
    <name evidence="2" type="ORF">FF38_08831</name>
</gene>
<feature type="region of interest" description="Disordered" evidence="1">
    <location>
        <begin position="88"/>
        <end position="175"/>
    </location>
</feature>
<comment type="caution">
    <text evidence="2">The sequence shown here is derived from an EMBL/GenBank/DDBJ whole genome shotgun (WGS) entry which is preliminary data.</text>
</comment>
<protein>
    <submittedName>
        <fullName evidence="2">Uncharacterized protein</fullName>
    </submittedName>
</protein>